<dbReference type="InterPro" id="IPR011049">
    <property type="entry name" value="Serralysin-like_metalloprot_C"/>
</dbReference>
<name>W1XPB0_9ZZZZ</name>
<sequence>AGRRAFAADTLAKAAEKDSLAIGHSATTTKENGIAIGTNAMAATDNSIALGAKSVTDTAVSTSSGVIGGRTYSFAGGNAVGTLSIGDSGTQRTITNVAA</sequence>
<dbReference type="AlphaFoldDB" id="W1XPB0"/>
<comment type="caution">
    <text evidence="2">The sequence shown here is derived from an EMBL/GenBank/DDBJ whole genome shotgun (WGS) entry which is preliminary data.</text>
</comment>
<evidence type="ECO:0000259" key="1">
    <source>
        <dbReference type="Pfam" id="PF05658"/>
    </source>
</evidence>
<reference evidence="2" key="1">
    <citation type="submission" date="2013-12" db="EMBL/GenBank/DDBJ databases">
        <title>A Varibaculum cambriense genome reconstructed from a premature infant gut community with otherwise low bacterial novelty that shifts toward anaerobic metabolism during the third week of life.</title>
        <authorList>
            <person name="Brown C.T."/>
            <person name="Sharon I."/>
            <person name="Thomas B.C."/>
            <person name="Castelle C.J."/>
            <person name="Morowitz M.J."/>
            <person name="Banfield J.F."/>
        </authorList>
    </citation>
    <scope>NUCLEOTIDE SEQUENCE</scope>
</reference>
<feature type="domain" description="Trimeric autotransporter adhesin YadA-like head" evidence="1">
    <location>
        <begin position="29"/>
        <end position="54"/>
    </location>
</feature>
<dbReference type="Gene3D" id="2.150.10.10">
    <property type="entry name" value="Serralysin-like metalloprotease, C-terminal"/>
    <property type="match status" value="1"/>
</dbReference>
<proteinExistence type="predicted"/>
<dbReference type="EMBL" id="AZMM01014804">
    <property type="protein sequence ID" value="ETJ30684.1"/>
    <property type="molecule type" value="Genomic_DNA"/>
</dbReference>
<gene>
    <name evidence="2" type="ORF">Q604_UNBC14804G0001</name>
</gene>
<dbReference type="SUPFAM" id="SSF101967">
    <property type="entry name" value="Adhesin YadA, collagen-binding domain"/>
    <property type="match status" value="1"/>
</dbReference>
<evidence type="ECO:0000313" key="2">
    <source>
        <dbReference type="EMBL" id="ETJ30684.1"/>
    </source>
</evidence>
<organism evidence="2">
    <name type="scientific">human gut metagenome</name>
    <dbReference type="NCBI Taxonomy" id="408170"/>
    <lineage>
        <taxon>unclassified sequences</taxon>
        <taxon>metagenomes</taxon>
        <taxon>organismal metagenomes</taxon>
    </lineage>
</organism>
<feature type="non-terminal residue" evidence="2">
    <location>
        <position position="99"/>
    </location>
</feature>
<feature type="non-terminal residue" evidence="2">
    <location>
        <position position="1"/>
    </location>
</feature>
<accession>W1XPB0</accession>
<dbReference type="Pfam" id="PF05658">
    <property type="entry name" value="YadA_head"/>
    <property type="match status" value="1"/>
</dbReference>
<dbReference type="InterPro" id="IPR008640">
    <property type="entry name" value="Adhesin_Head_dom"/>
</dbReference>
<dbReference type="GO" id="GO:0019867">
    <property type="term" value="C:outer membrane"/>
    <property type="evidence" value="ECO:0007669"/>
    <property type="project" value="InterPro"/>
</dbReference>
<protein>
    <recommendedName>
        <fullName evidence="1">Trimeric autotransporter adhesin YadA-like head domain-containing protein</fullName>
    </recommendedName>
</protein>